<sequence length="364" mass="40232">MSGQKKGKDRAEHFREYVTALNQQFVNWCTGQWERKPNLFWSSGMHDYLRHTAKIRREFQDILTDHTDANGTPIGSSPTNLMDARPAKYEPQLSLMPICHTKTIHFIRHGEGFHNIGINTPDSHLTPVGWKQAHTLAVHMASNPPCNSVQLVVVSPMMRALETAAGVFGLPHLPQTIAPPPDEEDGMDLGAPLPDQLLMRAQTGEPNVRAEHAALYLPPGVAFVAHELCRERLGPSHCDQRRAVSEAGAAFPGVDFSLIESDADELWSPGLVEGEGQVVKRGMKFLQWLMTRPETNIAVVTHSAFLWFTLTCFGNEYARPVRENLQRWYENAEARTLILSDAGGAAVPDVTWFKGGEAAAAGTA</sequence>
<dbReference type="Pfam" id="PF00300">
    <property type="entry name" value="His_Phos_1"/>
    <property type="match status" value="1"/>
</dbReference>
<evidence type="ECO:0000256" key="1">
    <source>
        <dbReference type="ARBA" id="ARBA00038362"/>
    </source>
</evidence>
<dbReference type="PANTHER" id="PTHR48100">
    <property type="entry name" value="BROAD-SPECIFICITY PHOSPHATASE YOR283W-RELATED"/>
    <property type="match status" value="1"/>
</dbReference>
<proteinExistence type="inferred from homology"/>
<comment type="similarity">
    <text evidence="1">Belongs to the phosphoglycerate mutase family.</text>
</comment>
<evidence type="ECO:0000313" key="3">
    <source>
        <dbReference type="EMBL" id="RMZ52805.1"/>
    </source>
</evidence>
<evidence type="ECO:0000313" key="2">
    <source>
        <dbReference type="EMBL" id="JAT70479.1"/>
    </source>
</evidence>
<dbReference type="Gene3D" id="3.40.50.1240">
    <property type="entry name" value="Phosphoglycerate mutase-like"/>
    <property type="match status" value="1"/>
</dbReference>
<accession>A0A1D1ZUA7</accession>
<dbReference type="EMBL" id="GDKF01008143">
    <property type="protein sequence ID" value="JAT70479.1"/>
    <property type="molecule type" value="Transcribed_RNA"/>
</dbReference>
<dbReference type="PANTHER" id="PTHR48100:SF1">
    <property type="entry name" value="HISTIDINE PHOSPHATASE FAMILY PROTEIN-RELATED"/>
    <property type="match status" value="1"/>
</dbReference>
<dbReference type="InterPro" id="IPR050275">
    <property type="entry name" value="PGM_Phosphatase"/>
</dbReference>
<organism evidence="2">
    <name type="scientific">Auxenochlorella protothecoides</name>
    <name type="common">Green microalga</name>
    <name type="synonym">Chlorella protothecoides</name>
    <dbReference type="NCBI Taxonomy" id="3075"/>
    <lineage>
        <taxon>Eukaryota</taxon>
        <taxon>Viridiplantae</taxon>
        <taxon>Chlorophyta</taxon>
        <taxon>core chlorophytes</taxon>
        <taxon>Trebouxiophyceae</taxon>
        <taxon>Chlorellales</taxon>
        <taxon>Chlorellaceae</taxon>
        <taxon>Auxenochlorella</taxon>
    </lineage>
</organism>
<dbReference type="GO" id="GO:0005737">
    <property type="term" value="C:cytoplasm"/>
    <property type="evidence" value="ECO:0007669"/>
    <property type="project" value="TreeGrafter"/>
</dbReference>
<dbReference type="InterPro" id="IPR029033">
    <property type="entry name" value="His_PPase_superfam"/>
</dbReference>
<dbReference type="InterPro" id="IPR013078">
    <property type="entry name" value="His_Pase_superF_clade-1"/>
</dbReference>
<dbReference type="CDD" id="cd07067">
    <property type="entry name" value="HP_PGM_like"/>
    <property type="match status" value="1"/>
</dbReference>
<protein>
    <recommendedName>
        <fullName evidence="5">Phosphoglycerate mutase-like protein</fullName>
    </recommendedName>
</protein>
<dbReference type="SMART" id="SM00855">
    <property type="entry name" value="PGAM"/>
    <property type="match status" value="1"/>
</dbReference>
<name>A0A1D1ZUA7_AUXPR</name>
<evidence type="ECO:0000313" key="4">
    <source>
        <dbReference type="Proteomes" id="UP000279271"/>
    </source>
</evidence>
<reference evidence="3" key="3">
    <citation type="submission" date="2018-10" db="EMBL/GenBank/DDBJ databases">
        <authorList>
            <person name="Hovde B."/>
            <person name="Zhang X."/>
        </authorList>
    </citation>
    <scope>NUCLEOTIDE SEQUENCE [LARGE SCALE GENOMIC DNA]</scope>
    <source>
        <strain evidence="3">UTEX 25</strain>
    </source>
</reference>
<dbReference type="GO" id="GO:0016791">
    <property type="term" value="F:phosphatase activity"/>
    <property type="evidence" value="ECO:0007669"/>
    <property type="project" value="TreeGrafter"/>
</dbReference>
<dbReference type="AlphaFoldDB" id="A0A1D1ZUA7"/>
<reference evidence="2" key="1">
    <citation type="submission" date="2015-08" db="EMBL/GenBank/DDBJ databases">
        <authorList>
            <person name="Babu N.S."/>
            <person name="Beckwith C.J."/>
            <person name="Beseler K.G."/>
            <person name="Brison A."/>
            <person name="Carone J.V."/>
            <person name="Caskin T.P."/>
            <person name="Diamond M."/>
            <person name="Durham M.E."/>
            <person name="Foxe J.M."/>
            <person name="Go M."/>
            <person name="Henderson B.A."/>
            <person name="Jones I.B."/>
            <person name="McGettigan J.A."/>
            <person name="Micheletti S.J."/>
            <person name="Nasrallah M.E."/>
            <person name="Ortiz D."/>
            <person name="Piller C.R."/>
            <person name="Privatt S.R."/>
            <person name="Schneider S.L."/>
            <person name="Sharp S."/>
            <person name="Smith T.C."/>
            <person name="Stanton J.D."/>
            <person name="Ullery H.E."/>
            <person name="Wilson R.J."/>
            <person name="Serrano M.G."/>
            <person name="Buck G."/>
            <person name="Lee V."/>
            <person name="Wang Y."/>
            <person name="Carvalho R."/>
            <person name="Voegtly L."/>
            <person name="Shi R."/>
            <person name="Duckworth R."/>
            <person name="Johnson A."/>
            <person name="Loviza R."/>
            <person name="Walstead R."/>
            <person name="Shah Z."/>
            <person name="Kiflezghi M."/>
            <person name="Wade K."/>
            <person name="Ball S.L."/>
            <person name="Bradley K.W."/>
            <person name="Asai D.J."/>
            <person name="Bowman C.A."/>
            <person name="Russell D.A."/>
            <person name="Pope W.H."/>
            <person name="Jacobs-Sera D."/>
            <person name="Hendrix R.W."/>
            <person name="Hatfull G.F."/>
        </authorList>
    </citation>
    <scope>NUCLEOTIDE SEQUENCE</scope>
</reference>
<gene>
    <name evidence="3" type="ORF">APUTEX25_000924</name>
    <name evidence="2" type="ORF">g.843</name>
</gene>
<evidence type="ECO:0008006" key="5">
    <source>
        <dbReference type="Google" id="ProtNLM"/>
    </source>
</evidence>
<reference evidence="3" key="4">
    <citation type="submission" date="2018-11" db="EMBL/GenBank/DDBJ databases">
        <title>Characterization of plant carbon substrate utilization by Auxenochlorella protothecoides.</title>
        <authorList>
            <person name="Vogler B.W."/>
            <person name="Starkenburg S.R."/>
            <person name="Sudasinghe N."/>
            <person name="Schambach J.Y."/>
            <person name="Rollin J.A."/>
            <person name="Pattathil S."/>
            <person name="Barry A.N."/>
        </authorList>
    </citation>
    <scope>NUCLEOTIDE SEQUENCE [LARGE SCALE GENOMIC DNA]</scope>
    <source>
        <strain evidence="3">UTEX 25</strain>
    </source>
</reference>
<dbReference type="EMBL" id="QOKY01000202">
    <property type="protein sequence ID" value="RMZ52805.1"/>
    <property type="molecule type" value="Genomic_DNA"/>
</dbReference>
<reference evidence="4" key="2">
    <citation type="journal article" date="2018" name="Algal Res.">
        <title>Characterization of plant carbon substrate utilization by Auxenochlorella protothecoides.</title>
        <authorList>
            <person name="Vogler B.W."/>
            <person name="Starkenburg S.R."/>
            <person name="Sudasinghe N."/>
            <person name="Schambach J.Y."/>
            <person name="Rollin J.A."/>
            <person name="Pattathil S."/>
            <person name="Barry A.N."/>
        </authorList>
    </citation>
    <scope>NUCLEOTIDE SEQUENCE [LARGE SCALE GENOMIC DNA]</scope>
    <source>
        <strain evidence="4">UTEX 25</strain>
    </source>
</reference>
<dbReference type="SUPFAM" id="SSF53254">
    <property type="entry name" value="Phosphoglycerate mutase-like"/>
    <property type="match status" value="1"/>
</dbReference>
<dbReference type="Proteomes" id="UP000279271">
    <property type="component" value="Unassembled WGS sequence"/>
</dbReference>